<dbReference type="InterPro" id="IPR051210">
    <property type="entry name" value="Ub_ligase/GEF_domain"/>
</dbReference>
<dbReference type="Gene3D" id="2.130.10.30">
    <property type="entry name" value="Regulator of chromosome condensation 1/beta-lactamase-inhibitor protein II"/>
    <property type="match status" value="1"/>
</dbReference>
<dbReference type="InterPro" id="IPR000408">
    <property type="entry name" value="Reg_chr_condens"/>
</dbReference>
<evidence type="ECO:0000256" key="1">
    <source>
        <dbReference type="ARBA" id="ARBA00022737"/>
    </source>
</evidence>
<name>A0AAU9ILE4_9CILI</name>
<feature type="repeat" description="RCC1" evidence="2">
    <location>
        <begin position="7"/>
        <end position="56"/>
    </location>
</feature>
<dbReference type="InterPro" id="IPR009091">
    <property type="entry name" value="RCC1/BLIP-II"/>
</dbReference>
<reference evidence="4" key="1">
    <citation type="submission" date="2021-09" db="EMBL/GenBank/DDBJ databases">
        <authorList>
            <consortium name="AG Swart"/>
            <person name="Singh M."/>
            <person name="Singh A."/>
            <person name="Seah K."/>
            <person name="Emmerich C."/>
        </authorList>
    </citation>
    <scope>NUCLEOTIDE SEQUENCE</scope>
    <source>
        <strain evidence="4">ATCC30299</strain>
    </source>
</reference>
<dbReference type="PRINTS" id="PR00633">
    <property type="entry name" value="RCCNDNSATION"/>
</dbReference>
<feature type="repeat" description="RCC1" evidence="2">
    <location>
        <begin position="314"/>
        <end position="365"/>
    </location>
</feature>
<feature type="repeat" description="RCC1" evidence="2">
    <location>
        <begin position="264"/>
        <end position="313"/>
    </location>
</feature>
<organism evidence="4 5">
    <name type="scientific">Blepharisma stoltei</name>
    <dbReference type="NCBI Taxonomy" id="1481888"/>
    <lineage>
        <taxon>Eukaryota</taxon>
        <taxon>Sar</taxon>
        <taxon>Alveolata</taxon>
        <taxon>Ciliophora</taxon>
        <taxon>Postciliodesmatophora</taxon>
        <taxon>Heterotrichea</taxon>
        <taxon>Heterotrichida</taxon>
        <taxon>Blepharismidae</taxon>
        <taxon>Blepharisma</taxon>
    </lineage>
</organism>
<evidence type="ECO:0000313" key="4">
    <source>
        <dbReference type="EMBL" id="CAG9315302.1"/>
    </source>
</evidence>
<comment type="caution">
    <text evidence="4">The sequence shown here is derived from an EMBL/GenBank/DDBJ whole genome shotgun (WGS) entry which is preliminary data.</text>
</comment>
<dbReference type="PROSITE" id="PS50012">
    <property type="entry name" value="RCC1_3"/>
    <property type="match status" value="7"/>
</dbReference>
<dbReference type="Pfam" id="PF25390">
    <property type="entry name" value="WD40_RLD"/>
    <property type="match status" value="1"/>
</dbReference>
<dbReference type="PROSITE" id="PS00626">
    <property type="entry name" value="RCC1_2"/>
    <property type="match status" value="2"/>
</dbReference>
<evidence type="ECO:0000256" key="2">
    <source>
        <dbReference type="PROSITE-ProRule" id="PRU00235"/>
    </source>
</evidence>
<evidence type="ECO:0000259" key="3">
    <source>
        <dbReference type="Pfam" id="PF25390"/>
    </source>
</evidence>
<feature type="repeat" description="RCC1" evidence="2">
    <location>
        <begin position="158"/>
        <end position="211"/>
    </location>
</feature>
<dbReference type="AlphaFoldDB" id="A0AAU9ILE4"/>
<sequence>MDIESDEQVLVCGSGECEQLGIPNVFNARKPRLLKLPESVTMIACGSMHTLALTSEGRVYSWGCNDDGALGRIGEENIPMLISGVEFITKVTAGDSHSIALSANTRKLYSWGTYRNSQGNMEIGHKFPIEIGSDEFKKSKLIKDIVSGANHSLILADNRVYAWGDSEFGQIGRMPRSRKSIAHSLQIESIGMKNIEHIYSGKNHSFAKSSNNKVYGWGLNNFGQLGDGSTKNTCVPHEIFELRNLDIQYITGGDNHTLALLQNGRVLIWGRNDDYQLGLNTTESHYTPQEIPSLTNVRKIACGPHFNFAITSTQRIYSWGFGDTYVLLNGKEKNVSMPTLVAWSVAKPIEEISAGSQHVVTLMNPAVLTLPDIKSLNLKRKISPPRSTNKRPKKAH</sequence>
<dbReference type="PANTHER" id="PTHR22870:SF408">
    <property type="entry name" value="OS09G0560450 PROTEIN"/>
    <property type="match status" value="1"/>
</dbReference>
<dbReference type="SUPFAM" id="SSF50985">
    <property type="entry name" value="RCC1/BLIP-II"/>
    <property type="match status" value="1"/>
</dbReference>
<feature type="domain" description="RCC1-like" evidence="3">
    <location>
        <begin position="8"/>
        <end position="360"/>
    </location>
</feature>
<dbReference type="PANTHER" id="PTHR22870">
    <property type="entry name" value="REGULATOR OF CHROMOSOME CONDENSATION"/>
    <property type="match status" value="1"/>
</dbReference>
<evidence type="ECO:0000313" key="5">
    <source>
        <dbReference type="Proteomes" id="UP001162131"/>
    </source>
</evidence>
<feature type="repeat" description="RCC1" evidence="2">
    <location>
        <begin position="212"/>
        <end position="263"/>
    </location>
</feature>
<feature type="repeat" description="RCC1" evidence="2">
    <location>
        <begin position="106"/>
        <end position="158"/>
    </location>
</feature>
<accession>A0AAU9ILE4</accession>
<gene>
    <name evidence="4" type="ORF">BSTOLATCC_MIC13076</name>
</gene>
<dbReference type="Proteomes" id="UP001162131">
    <property type="component" value="Unassembled WGS sequence"/>
</dbReference>
<proteinExistence type="predicted"/>
<dbReference type="InterPro" id="IPR058923">
    <property type="entry name" value="RCC1-like_dom"/>
</dbReference>
<dbReference type="EMBL" id="CAJZBQ010000013">
    <property type="protein sequence ID" value="CAG9315302.1"/>
    <property type="molecule type" value="Genomic_DNA"/>
</dbReference>
<keyword evidence="1" id="KW-0677">Repeat</keyword>
<protein>
    <recommendedName>
        <fullName evidence="3">RCC1-like domain-containing protein</fullName>
    </recommendedName>
</protein>
<feature type="repeat" description="RCC1" evidence="2">
    <location>
        <begin position="57"/>
        <end position="104"/>
    </location>
</feature>
<keyword evidence="5" id="KW-1185">Reference proteome</keyword>